<feature type="compositionally biased region" description="Polar residues" evidence="2">
    <location>
        <begin position="621"/>
        <end position="632"/>
    </location>
</feature>
<evidence type="ECO:0000256" key="2">
    <source>
        <dbReference type="SAM" id="MobiDB-lite"/>
    </source>
</evidence>
<sequence>MTEIISVLHSGARWNAGVMTWKCSRQINPLFLMAGETVTSVRQTTGALELHFWRVDPSRRRRSLARCLIRRPPAAAHRMKMKNEGSIAAANGIHSNCNNSSFTIFIMPNNNDDVGGLSPAEESAEIENEQNKPEKSRNNDDDNDSMEDAGAGYDSERVAIVMSTTEDASDGPTDDEGEDINDSEGIYRKSGTDDYYDEDGEPAIGSGTSTGRRMNCSGSDNFKAKSDFSRSQQSSSQSSMAERRTSIRNLKQDEFVKNGARFKALISDVVRIVADGMKPSNATGSDGKEMNDSSVVTIMDSDNLPMKTRHTDADYAHVRTVAKERSEECLALKRRLEGLQSQIDFFQNEISISHQTNTQLKEKIDHTLEALRHAGVNAANARAEADASNARADSLSSQLNDLQSVIEETKRGMEVVRREHDEVSRATRSVEGRLIQVESELGRAERTKRDAVKDRDHFKARAENSEKVARELQDKVDDYHNEVRLLKKDLIEKEELEQIRAQRTRSIETEVEVARASLLEATSAAVEAESTVASLRSVIEVLQRENKTLHNQMNESRDSFYKDRSKLNEALIAAEREAQKWKIKCEEVDEEIRKLTMDKSSAEKQVEQLRSRLENRRLNDSSEQVSQLNTTTPAVQAVTPHVSNNLGFINSFGAKDPSVVTGESKRRTYITDLPMRDSSSSNAQLSSSSRQLNYSCQKEDQDSASHHSLPKRPGDRINICCLCSKEGGMILKCQCDNINCDKRAHAICIGKFRSSAKDDSSCTILCKKVRCG</sequence>
<reference evidence="3 4" key="1">
    <citation type="submission" date="2024-10" db="EMBL/GenBank/DDBJ databases">
        <title>Updated reference genomes for cyclostephanoid diatoms.</title>
        <authorList>
            <person name="Roberts W.R."/>
            <person name="Alverson A.J."/>
        </authorList>
    </citation>
    <scope>NUCLEOTIDE SEQUENCE [LARGE SCALE GENOMIC DNA]</scope>
    <source>
        <strain evidence="3 4">AJA232-27</strain>
    </source>
</reference>
<feature type="coiled-coil region" evidence="1">
    <location>
        <begin position="378"/>
        <end position="419"/>
    </location>
</feature>
<dbReference type="EMBL" id="JALLBG020000228">
    <property type="protein sequence ID" value="KAL3758577.1"/>
    <property type="molecule type" value="Genomic_DNA"/>
</dbReference>
<feature type="coiled-coil region" evidence="1">
    <location>
        <begin position="322"/>
        <end position="349"/>
    </location>
</feature>
<feature type="compositionally biased region" description="Basic and acidic residues" evidence="2">
    <location>
        <begin position="129"/>
        <end position="140"/>
    </location>
</feature>
<evidence type="ECO:0000313" key="4">
    <source>
        <dbReference type="Proteomes" id="UP001530293"/>
    </source>
</evidence>
<dbReference type="SUPFAM" id="SSF57997">
    <property type="entry name" value="Tropomyosin"/>
    <property type="match status" value="1"/>
</dbReference>
<evidence type="ECO:0000256" key="1">
    <source>
        <dbReference type="SAM" id="Coils"/>
    </source>
</evidence>
<feature type="compositionally biased region" description="Polar residues" evidence="2">
    <location>
        <begin position="206"/>
        <end position="220"/>
    </location>
</feature>
<feature type="coiled-coil region" evidence="1">
    <location>
        <begin position="455"/>
        <end position="496"/>
    </location>
</feature>
<accession>A0ABD3M4J3</accession>
<name>A0ABD3M4J3_9STRA</name>
<keyword evidence="4" id="KW-1185">Reference proteome</keyword>
<evidence type="ECO:0000313" key="3">
    <source>
        <dbReference type="EMBL" id="KAL3758577.1"/>
    </source>
</evidence>
<feature type="region of interest" description="Disordered" evidence="2">
    <location>
        <begin position="613"/>
        <end position="632"/>
    </location>
</feature>
<protein>
    <recommendedName>
        <fullName evidence="5">Zinc finger PHD-type domain-containing protein</fullName>
    </recommendedName>
</protein>
<comment type="caution">
    <text evidence="3">The sequence shown here is derived from an EMBL/GenBank/DDBJ whole genome shotgun (WGS) entry which is preliminary data.</text>
</comment>
<feature type="compositionally biased region" description="Acidic residues" evidence="2">
    <location>
        <begin position="167"/>
        <end position="182"/>
    </location>
</feature>
<feature type="region of interest" description="Disordered" evidence="2">
    <location>
        <begin position="113"/>
        <end position="246"/>
    </location>
</feature>
<feature type="compositionally biased region" description="Low complexity" evidence="2">
    <location>
        <begin position="229"/>
        <end position="239"/>
    </location>
</feature>
<keyword evidence="1" id="KW-0175">Coiled coil</keyword>
<evidence type="ECO:0008006" key="5">
    <source>
        <dbReference type="Google" id="ProtNLM"/>
    </source>
</evidence>
<gene>
    <name evidence="3" type="ORF">ACHAWU_008331</name>
</gene>
<dbReference type="AlphaFoldDB" id="A0ABD3M4J3"/>
<dbReference type="Proteomes" id="UP001530293">
    <property type="component" value="Unassembled WGS sequence"/>
</dbReference>
<proteinExistence type="predicted"/>
<organism evidence="3 4">
    <name type="scientific">Discostella pseudostelligera</name>
    <dbReference type="NCBI Taxonomy" id="259834"/>
    <lineage>
        <taxon>Eukaryota</taxon>
        <taxon>Sar</taxon>
        <taxon>Stramenopiles</taxon>
        <taxon>Ochrophyta</taxon>
        <taxon>Bacillariophyta</taxon>
        <taxon>Coscinodiscophyceae</taxon>
        <taxon>Thalassiosirophycidae</taxon>
        <taxon>Stephanodiscales</taxon>
        <taxon>Stephanodiscaceae</taxon>
        <taxon>Discostella</taxon>
    </lineage>
</organism>